<dbReference type="CDD" id="cd09272">
    <property type="entry name" value="RNase_HI_RT_Ty1"/>
    <property type="match status" value="1"/>
</dbReference>
<organism evidence="1 2">
    <name type="scientific">Psylliodes chrysocephalus</name>
    <dbReference type="NCBI Taxonomy" id="3402493"/>
    <lineage>
        <taxon>Eukaryota</taxon>
        <taxon>Metazoa</taxon>
        <taxon>Ecdysozoa</taxon>
        <taxon>Arthropoda</taxon>
        <taxon>Hexapoda</taxon>
        <taxon>Insecta</taxon>
        <taxon>Pterygota</taxon>
        <taxon>Neoptera</taxon>
        <taxon>Endopterygota</taxon>
        <taxon>Coleoptera</taxon>
        <taxon>Polyphaga</taxon>
        <taxon>Cucujiformia</taxon>
        <taxon>Chrysomeloidea</taxon>
        <taxon>Chrysomelidae</taxon>
        <taxon>Galerucinae</taxon>
        <taxon>Alticini</taxon>
        <taxon>Psylliodes</taxon>
    </lineage>
</organism>
<dbReference type="InterPro" id="IPR043502">
    <property type="entry name" value="DNA/RNA_pol_sf"/>
</dbReference>
<dbReference type="GO" id="GO:0071897">
    <property type="term" value="P:DNA biosynthetic process"/>
    <property type="evidence" value="ECO:0007669"/>
    <property type="project" value="UniProtKB-ARBA"/>
</dbReference>
<dbReference type="Proteomes" id="UP001153636">
    <property type="component" value="Chromosome 4"/>
</dbReference>
<name>A0A9P0GGB6_9CUCU</name>
<reference evidence="1" key="1">
    <citation type="submission" date="2022-01" db="EMBL/GenBank/DDBJ databases">
        <authorList>
            <person name="King R."/>
        </authorList>
    </citation>
    <scope>NUCLEOTIDE SEQUENCE</scope>
</reference>
<evidence type="ECO:0000313" key="2">
    <source>
        <dbReference type="Proteomes" id="UP001153636"/>
    </source>
</evidence>
<dbReference type="AlphaFoldDB" id="A0A9P0GGB6"/>
<dbReference type="SUPFAM" id="SSF56672">
    <property type="entry name" value="DNA/RNA polymerases"/>
    <property type="match status" value="1"/>
</dbReference>
<dbReference type="PANTHER" id="PTHR11439">
    <property type="entry name" value="GAG-POL-RELATED RETROTRANSPOSON"/>
    <property type="match status" value="1"/>
</dbReference>
<gene>
    <name evidence="1" type="ORF">PSYICH_LOCUS9854</name>
</gene>
<dbReference type="EMBL" id="OV651816">
    <property type="protein sequence ID" value="CAH1109761.1"/>
    <property type="molecule type" value="Genomic_DNA"/>
</dbReference>
<evidence type="ECO:0000313" key="1">
    <source>
        <dbReference type="EMBL" id="CAH1109761.1"/>
    </source>
</evidence>
<dbReference type="PANTHER" id="PTHR11439:SF491">
    <property type="entry name" value="INTEGRASE CATALYTIC DOMAIN-CONTAINING PROTEIN"/>
    <property type="match status" value="1"/>
</dbReference>
<sequence length="314" mass="36162">MHTVLEEMKKTFEMTVSEAGYYVGLNIVRNKDGSIFIHQSNYIRKIIKRFNLETANPVAIPADPNANLTICDDDSFPLEEVPYREAVGSLMFTAVVSRPDIMYAVGVVSRYVTNYSTIHWNAVKRIIRYLKSTIYYGIKYECNSNLPILFGYSDSDYAGDADTRLSTTGYLFKIGNGPVSWCSKRQRSVSLSTTEAEYVAASEATKEAIWIQQLLNDIGEKEVSNIPIKLFIDNQSAIRLIRNPEFYKRTKHVDIRYHFIRQKYEDGQINPDYVHTNNQIADILTKPLAKEKFRRFLIMMNLMSIQETGQKERN</sequence>
<keyword evidence="2" id="KW-1185">Reference proteome</keyword>
<protein>
    <submittedName>
        <fullName evidence="1">Uncharacterized protein</fullName>
    </submittedName>
</protein>
<dbReference type="OrthoDB" id="412285at2759"/>
<accession>A0A9P0GGB6</accession>
<proteinExistence type="predicted"/>